<keyword evidence="2" id="KW-1185">Reference proteome</keyword>
<protein>
    <submittedName>
        <fullName evidence="1">Uncharacterized protein</fullName>
    </submittedName>
</protein>
<proteinExistence type="predicted"/>
<dbReference type="EMBL" id="WNYA01000001">
    <property type="protein sequence ID" value="KAG8598223.1"/>
    <property type="molecule type" value="Genomic_DNA"/>
</dbReference>
<name>A0AAV7DQ34_ENGPU</name>
<dbReference type="Proteomes" id="UP000824782">
    <property type="component" value="Unassembled WGS sequence"/>
</dbReference>
<sequence length="142" mass="16277">MGRVRKVKSGFGVKGLKFESRYIFCYKRAFFFQQISRNRIGKNILLLSGSRKLGNFRVSDKSVEAFAEYCPELEYVGFMGCSVTSRGVICLTNLKNLSSLDLRHINELDNETVMEIVKKCQSLTSLNLCLNRNIDDSYLLIR</sequence>
<accession>A0AAV7DQ34</accession>
<evidence type="ECO:0000313" key="1">
    <source>
        <dbReference type="EMBL" id="KAG8598223.1"/>
    </source>
</evidence>
<gene>
    <name evidence="1" type="ORF">GDO81_002530</name>
</gene>
<comment type="caution">
    <text evidence="1">The sequence shown here is derived from an EMBL/GenBank/DDBJ whole genome shotgun (WGS) entry which is preliminary data.</text>
</comment>
<dbReference type="SMART" id="SM00367">
    <property type="entry name" value="LRR_CC"/>
    <property type="match status" value="2"/>
</dbReference>
<dbReference type="Gene3D" id="3.80.10.10">
    <property type="entry name" value="Ribonuclease Inhibitor"/>
    <property type="match status" value="1"/>
</dbReference>
<evidence type="ECO:0000313" key="2">
    <source>
        <dbReference type="Proteomes" id="UP000824782"/>
    </source>
</evidence>
<dbReference type="InterPro" id="IPR006553">
    <property type="entry name" value="Leu-rich_rpt_Cys-con_subtyp"/>
</dbReference>
<dbReference type="InterPro" id="IPR032675">
    <property type="entry name" value="LRR_dom_sf"/>
</dbReference>
<dbReference type="SUPFAM" id="SSF52047">
    <property type="entry name" value="RNI-like"/>
    <property type="match status" value="1"/>
</dbReference>
<reference evidence="1" key="1">
    <citation type="thesis" date="2020" institute="ProQuest LLC" country="789 East Eisenhower Parkway, Ann Arbor, MI, USA">
        <title>Comparative Genomics and Chromosome Evolution.</title>
        <authorList>
            <person name="Mudd A.B."/>
        </authorList>
    </citation>
    <scope>NUCLEOTIDE SEQUENCE</scope>
    <source>
        <strain evidence="1">237g6f4</strain>
        <tissue evidence="1">Blood</tissue>
    </source>
</reference>
<organism evidence="1 2">
    <name type="scientific">Engystomops pustulosus</name>
    <name type="common">Tungara frog</name>
    <name type="synonym">Physalaemus pustulosus</name>
    <dbReference type="NCBI Taxonomy" id="76066"/>
    <lineage>
        <taxon>Eukaryota</taxon>
        <taxon>Metazoa</taxon>
        <taxon>Chordata</taxon>
        <taxon>Craniata</taxon>
        <taxon>Vertebrata</taxon>
        <taxon>Euteleostomi</taxon>
        <taxon>Amphibia</taxon>
        <taxon>Batrachia</taxon>
        <taxon>Anura</taxon>
        <taxon>Neobatrachia</taxon>
        <taxon>Hyloidea</taxon>
        <taxon>Leptodactylidae</taxon>
        <taxon>Leiuperinae</taxon>
        <taxon>Engystomops</taxon>
    </lineage>
</organism>
<dbReference type="AlphaFoldDB" id="A0AAV7DQ34"/>